<protein>
    <submittedName>
        <fullName evidence="3 4">Thioredoxin domain-containing protein</fullName>
    </submittedName>
</protein>
<evidence type="ECO:0000313" key="3">
    <source>
        <dbReference type="WBParaSite" id="TMUE_0000000361.1"/>
    </source>
</evidence>
<dbReference type="GO" id="GO:0030178">
    <property type="term" value="P:negative regulation of Wnt signaling pathway"/>
    <property type="evidence" value="ECO:0007669"/>
    <property type="project" value="TreeGrafter"/>
</dbReference>
<dbReference type="PROSITE" id="PS51352">
    <property type="entry name" value="THIOREDOXIN_2"/>
    <property type="match status" value="1"/>
</dbReference>
<name>A0A5S6PZG9_TRIMR</name>
<dbReference type="WBParaSite" id="TMUE_2000008003.1">
    <property type="protein sequence ID" value="TMUE_2000008003.1"/>
    <property type="gene ID" value="WBGene00291490"/>
</dbReference>
<keyword evidence="2" id="KW-1185">Reference proteome</keyword>
<dbReference type="PANTHER" id="PTHR46472">
    <property type="entry name" value="NUCLEOREDOXIN"/>
    <property type="match status" value="1"/>
</dbReference>
<dbReference type="InterPro" id="IPR036249">
    <property type="entry name" value="Thioredoxin-like_sf"/>
</dbReference>
<feature type="domain" description="Thioredoxin" evidence="1">
    <location>
        <begin position="171"/>
        <end position="330"/>
    </location>
</feature>
<dbReference type="Proteomes" id="UP000046395">
    <property type="component" value="Unassembled WGS sequence"/>
</dbReference>
<reference evidence="2" key="2">
    <citation type="submission" date="2014-03" db="EMBL/GenBank/DDBJ databases">
        <title>The whipworm genome and dual-species transcriptomics of an intimate host-pathogen interaction.</title>
        <authorList>
            <person name="Foth B.J."/>
            <person name="Tsai I.J."/>
            <person name="Reid A.J."/>
            <person name="Bancroft A.J."/>
            <person name="Nichol S."/>
            <person name="Tracey A."/>
            <person name="Holroyd N."/>
            <person name="Cotton J.A."/>
            <person name="Stanley E.J."/>
            <person name="Zarowiecki M."/>
            <person name="Liu J.Z."/>
            <person name="Huckvale T."/>
            <person name="Cooper P.J."/>
            <person name="Grencis R.K."/>
            <person name="Berriman M."/>
        </authorList>
    </citation>
    <scope>NUCLEOTIDE SEQUENCE [LARGE SCALE GENOMIC DNA]</scope>
    <source>
        <strain evidence="2">Edinburgh</strain>
    </source>
</reference>
<dbReference type="PANTHER" id="PTHR46472:SF1">
    <property type="entry name" value="NUCLEOREDOXIN"/>
    <property type="match status" value="1"/>
</dbReference>
<evidence type="ECO:0000313" key="4">
    <source>
        <dbReference type="WBParaSite" id="TMUE_2000008003.1"/>
    </source>
</evidence>
<dbReference type="SUPFAM" id="SSF52833">
    <property type="entry name" value="Thioredoxin-like"/>
    <property type="match status" value="1"/>
</dbReference>
<dbReference type="STRING" id="70415.A0A5S6PZG9"/>
<proteinExistence type="predicted"/>
<dbReference type="AlphaFoldDB" id="A0A5S6PZG9"/>
<dbReference type="InterPro" id="IPR013766">
    <property type="entry name" value="Thioredoxin_domain"/>
</dbReference>
<dbReference type="GO" id="GO:0031397">
    <property type="term" value="P:negative regulation of protein ubiquitination"/>
    <property type="evidence" value="ECO:0007669"/>
    <property type="project" value="TreeGrafter"/>
</dbReference>
<dbReference type="GO" id="GO:0005634">
    <property type="term" value="C:nucleus"/>
    <property type="evidence" value="ECO:0007669"/>
    <property type="project" value="TreeGrafter"/>
</dbReference>
<accession>A0A5S6PZG9</accession>
<dbReference type="GO" id="GO:0004791">
    <property type="term" value="F:thioredoxin-disulfide reductase (NADPH) activity"/>
    <property type="evidence" value="ECO:0007669"/>
    <property type="project" value="TreeGrafter"/>
</dbReference>
<evidence type="ECO:0000259" key="1">
    <source>
        <dbReference type="PROSITE" id="PS51352"/>
    </source>
</evidence>
<dbReference type="Gene3D" id="3.40.30.10">
    <property type="entry name" value="Glutaredoxin"/>
    <property type="match status" value="1"/>
</dbReference>
<evidence type="ECO:0000313" key="2">
    <source>
        <dbReference type="Proteomes" id="UP000046395"/>
    </source>
</evidence>
<reference evidence="2" key="1">
    <citation type="submission" date="2013-11" db="EMBL/GenBank/DDBJ databases">
        <authorList>
            <person name="Aslett M."/>
        </authorList>
    </citation>
    <scope>NUCLEOTIDE SEQUENCE [LARGE SCALE GENOMIC DNA]</scope>
    <source>
        <strain evidence="2">Edinburgh</strain>
    </source>
</reference>
<dbReference type="Pfam" id="PF13905">
    <property type="entry name" value="Thioredoxin_8"/>
    <property type="match status" value="1"/>
</dbReference>
<dbReference type="InterPro" id="IPR012336">
    <property type="entry name" value="Thioredoxin-like_fold"/>
</dbReference>
<sequence>MDSYTWRFCRSYDNLKTSKVVCRSKSRDWSLENVFYEYQFVSFYFCHDRSVLCQSFNEQLLRFTANGAELSESTASIDSRLCVTNAEGKPLLAVVRVVPNNGKMPEEQESANLPWLSLEPGETSAKVRLLRLFHVRRVPCLALVRTSPMEVCSIDCCAEMQNDPTGLHFPWCPKPLLESFTGPLLSKDGSVKDFDALPKGVIGLLFAAQWCPPCRSFVQRLKETYRRIKASSQSFEIIFCSHDRSSLGFQRFYDNMPWLAIPYGDGRSLMISRALCVQEIPSLLILDKDLKLLNRHGKLEVQLDAMGKEFPWHPRSIIELTERTASRLRDDVAVILFVEGSMEDLTFAQNFLLPIAEEHFHEQTEPEIIFFYAAEESISDRILEAFGLNDLPLPLLCISDPFSESIYQDELTAIPYPKSRFTSVPFR</sequence>
<reference evidence="3 4" key="3">
    <citation type="submission" date="2019-12" db="UniProtKB">
        <authorList>
            <consortium name="WormBaseParasite"/>
        </authorList>
    </citation>
    <scope>IDENTIFICATION</scope>
</reference>
<organism evidence="2 3">
    <name type="scientific">Trichuris muris</name>
    <name type="common">Mouse whipworm</name>
    <dbReference type="NCBI Taxonomy" id="70415"/>
    <lineage>
        <taxon>Eukaryota</taxon>
        <taxon>Metazoa</taxon>
        <taxon>Ecdysozoa</taxon>
        <taxon>Nematoda</taxon>
        <taxon>Enoplea</taxon>
        <taxon>Dorylaimia</taxon>
        <taxon>Trichinellida</taxon>
        <taxon>Trichuridae</taxon>
        <taxon>Trichuris</taxon>
    </lineage>
</organism>
<dbReference type="WBParaSite" id="TMUE_0000000361.1">
    <property type="protein sequence ID" value="TMUE_0000000361.1"/>
    <property type="gene ID" value="WBGene00296301"/>
</dbReference>